<proteinExistence type="predicted"/>
<evidence type="ECO:0000256" key="1">
    <source>
        <dbReference type="SAM" id="MobiDB-lite"/>
    </source>
</evidence>
<dbReference type="EMBL" id="CP053923">
    <property type="protein sequence ID" value="QNT68352.1"/>
    <property type="molecule type" value="Genomic_DNA"/>
</dbReference>
<evidence type="ECO:0000313" key="2">
    <source>
        <dbReference type="EMBL" id="QNT68352.1"/>
    </source>
</evidence>
<organism evidence="2 3">
    <name type="scientific">Defluviicoccus vanus</name>
    <dbReference type="NCBI Taxonomy" id="111831"/>
    <lineage>
        <taxon>Bacteria</taxon>
        <taxon>Pseudomonadati</taxon>
        <taxon>Pseudomonadota</taxon>
        <taxon>Alphaproteobacteria</taxon>
        <taxon>Rhodospirillales</taxon>
        <taxon>Rhodospirillaceae</taxon>
        <taxon>Defluviicoccus</taxon>
    </lineage>
</organism>
<dbReference type="AlphaFoldDB" id="A0A7H1MY16"/>
<evidence type="ECO:0000313" key="3">
    <source>
        <dbReference type="Proteomes" id="UP000516369"/>
    </source>
</evidence>
<keyword evidence="3" id="KW-1185">Reference proteome</keyword>
<name>A0A7H1MY16_9PROT</name>
<reference evidence="2 3" key="1">
    <citation type="submission" date="2020-05" db="EMBL/GenBank/DDBJ databases">
        <title>Complete closed genome sequence of Defluviicoccus vanus.</title>
        <authorList>
            <person name="Bessarab I."/>
            <person name="Arumugam K."/>
            <person name="Maszenan A.M."/>
            <person name="Seviour R.J."/>
            <person name="Williams R.B."/>
        </authorList>
    </citation>
    <scope>NUCLEOTIDE SEQUENCE [LARGE SCALE GENOMIC DNA]</scope>
    <source>
        <strain evidence="2 3">Ben 114</strain>
    </source>
</reference>
<sequence>MISPFRCIDTGRAMTVARSAFQRITRADEWSDPPRQDEPDGAGTRDEYLIGIQAEATFLIPLGNHFCHPDDHQPRPVGHRERQR</sequence>
<feature type="compositionally biased region" description="Basic and acidic residues" evidence="1">
    <location>
        <begin position="67"/>
        <end position="84"/>
    </location>
</feature>
<dbReference type="Proteomes" id="UP000516369">
    <property type="component" value="Chromosome"/>
</dbReference>
<gene>
    <name evidence="2" type="ORF">HQ394_02005</name>
</gene>
<accession>A0A7H1MY16</accession>
<dbReference type="KEGG" id="dvn:HQ394_02005"/>
<feature type="region of interest" description="Disordered" evidence="1">
    <location>
        <begin position="63"/>
        <end position="84"/>
    </location>
</feature>
<dbReference type="RefSeq" id="WP_190261795.1">
    <property type="nucleotide sequence ID" value="NZ_CP053923.1"/>
</dbReference>
<protein>
    <submittedName>
        <fullName evidence="2">Uncharacterized protein</fullName>
    </submittedName>
</protein>
<feature type="region of interest" description="Disordered" evidence="1">
    <location>
        <begin position="25"/>
        <end position="46"/>
    </location>
</feature>